<reference evidence="5 6" key="1">
    <citation type="journal article" date="2016" name="Front. Microbiol.">
        <title>Comparative Genomics Analysis of Streptomyces Species Reveals Their Adaptation to the Marine Environment and Their Diversity at the Genomic Level.</title>
        <authorList>
            <person name="Tian X."/>
            <person name="Zhang Z."/>
            <person name="Yang T."/>
            <person name="Chen M."/>
            <person name="Li J."/>
            <person name="Chen F."/>
            <person name="Yang J."/>
            <person name="Li W."/>
            <person name="Zhang B."/>
            <person name="Zhang Z."/>
            <person name="Wu J."/>
            <person name="Zhang C."/>
            <person name="Long L."/>
            <person name="Xiao J."/>
        </authorList>
    </citation>
    <scope>NUCLEOTIDE SEQUENCE [LARGE SCALE GENOMIC DNA]</scope>
    <source>
        <strain evidence="5 6">SCSIO M10372</strain>
    </source>
</reference>
<evidence type="ECO:0000313" key="5">
    <source>
        <dbReference type="EMBL" id="OEV16016.1"/>
    </source>
</evidence>
<evidence type="ECO:0000259" key="4">
    <source>
        <dbReference type="Pfam" id="PF00135"/>
    </source>
</evidence>
<sequence>MTSRNSSGLARRTFVVTAAAAAAAAATAGSVVPAAAATPSHRAPRPRSGSVVVRTTEGRIAGERQGDVTVFRGVPYAAPPVGPLRFASPRPAEPWNGVRDATAFGAPALQTDYLPDSSEDCLYANVWTPGTTGRRPVVVYIHGGGWFLGAGSEPDYDGAKPAARGDMVVINFNYRLGLLGWGLHEEFTDPRTQSFANWGLQDQAALLRWVQANAAAFGGDPGNITLAGTSAGGSSTWQLSLLPQLRGVIRRAVPISVKHVWNPASSTTPQESREVYALLASRLGTTVAGLRTVPGVDLKAAWEELYSGDPADRPVTGWREYRGPVPDGQWMRGFDHELPTPQIPIMPIYARTEGSFFTGGPGYPYPGPHPTNDAELREAVFMVLRKGSARVGYRDVDQAIAFYRKAAVRGGLPQDPMSIWTEIWGDGLFRYQIVRLAERHAREGRSPQYLMEFAHPVRAPFSGTPHEATSKFLFGSHALPANEPAYGDGPLERQVSDTLIDLIASFARTGRPSAPNAPVWPEFAPLRPTTMVVGGPDVARLSTTFKADQLRYWDRAGWVPRT</sequence>
<feature type="domain" description="Carboxylesterase type B" evidence="4">
    <location>
        <begin position="51"/>
        <end position="553"/>
    </location>
</feature>
<comment type="similarity">
    <text evidence="1 3">Belongs to the type-B carboxylesterase/lipase family.</text>
</comment>
<dbReference type="PROSITE" id="PS00122">
    <property type="entry name" value="CARBOXYLESTERASE_B_1"/>
    <property type="match status" value="1"/>
</dbReference>
<feature type="chain" id="PRO_5009028446" description="Carboxylic ester hydrolase" evidence="3">
    <location>
        <begin position="37"/>
        <end position="562"/>
    </location>
</feature>
<comment type="caution">
    <text evidence="5">The sequence shown here is derived from an EMBL/GenBank/DDBJ whole genome shotgun (WGS) entry which is preliminary data.</text>
</comment>
<dbReference type="PATRIC" id="fig|518642.7.peg.4192"/>
<dbReference type="EC" id="3.1.1.-" evidence="3"/>
<dbReference type="InterPro" id="IPR002018">
    <property type="entry name" value="CarbesteraseB"/>
</dbReference>
<proteinExistence type="inferred from homology"/>
<dbReference type="AlphaFoldDB" id="A0A1E7LIJ9"/>
<dbReference type="EMBL" id="LJGZ01000105">
    <property type="protein sequence ID" value="OEV16016.1"/>
    <property type="molecule type" value="Genomic_DNA"/>
</dbReference>
<keyword evidence="6" id="KW-1185">Reference proteome</keyword>
<dbReference type="PANTHER" id="PTHR11559">
    <property type="entry name" value="CARBOXYLESTERASE"/>
    <property type="match status" value="1"/>
</dbReference>
<accession>A0A1E7LIJ9</accession>
<dbReference type="ESTHER" id="9actn-a0a0m4e627">
    <property type="family name" value="Carb_B_Bacteria"/>
</dbReference>
<keyword evidence="2 3" id="KW-0378">Hydrolase</keyword>
<dbReference type="InterPro" id="IPR029058">
    <property type="entry name" value="AB_hydrolase_fold"/>
</dbReference>
<dbReference type="OrthoDB" id="3199405at2"/>
<dbReference type="PROSITE" id="PS51318">
    <property type="entry name" value="TAT"/>
    <property type="match status" value="1"/>
</dbReference>
<dbReference type="InterPro" id="IPR050309">
    <property type="entry name" value="Type-B_Carboxylest/Lipase"/>
</dbReference>
<evidence type="ECO:0000256" key="1">
    <source>
        <dbReference type="ARBA" id="ARBA00005964"/>
    </source>
</evidence>
<name>A0A1E7LIJ9_9ACTN</name>
<gene>
    <name evidence="5" type="ORF">AN221_35010</name>
</gene>
<dbReference type="SUPFAM" id="SSF53474">
    <property type="entry name" value="alpha/beta-Hydrolases"/>
    <property type="match status" value="1"/>
</dbReference>
<evidence type="ECO:0000256" key="3">
    <source>
        <dbReference type="RuleBase" id="RU361235"/>
    </source>
</evidence>
<dbReference type="Pfam" id="PF00135">
    <property type="entry name" value="COesterase"/>
    <property type="match status" value="1"/>
</dbReference>
<evidence type="ECO:0000313" key="6">
    <source>
        <dbReference type="Proteomes" id="UP000175971"/>
    </source>
</evidence>
<dbReference type="InterPro" id="IPR006311">
    <property type="entry name" value="TAT_signal"/>
</dbReference>
<protein>
    <recommendedName>
        <fullName evidence="3">Carboxylic ester hydrolase</fullName>
        <ecNumber evidence="3">3.1.1.-</ecNumber>
    </recommendedName>
</protein>
<evidence type="ECO:0000256" key="2">
    <source>
        <dbReference type="ARBA" id="ARBA00022801"/>
    </source>
</evidence>
<feature type="signal peptide" evidence="3">
    <location>
        <begin position="1"/>
        <end position="36"/>
    </location>
</feature>
<dbReference type="GO" id="GO:0016787">
    <property type="term" value="F:hydrolase activity"/>
    <property type="evidence" value="ECO:0007669"/>
    <property type="project" value="UniProtKB-KW"/>
</dbReference>
<organism evidence="5 6">
    <name type="scientific">Streptomyces nanshensis</name>
    <dbReference type="NCBI Taxonomy" id="518642"/>
    <lineage>
        <taxon>Bacteria</taxon>
        <taxon>Bacillati</taxon>
        <taxon>Actinomycetota</taxon>
        <taxon>Actinomycetes</taxon>
        <taxon>Kitasatosporales</taxon>
        <taxon>Streptomycetaceae</taxon>
        <taxon>Streptomyces</taxon>
    </lineage>
</organism>
<dbReference type="InterPro" id="IPR019826">
    <property type="entry name" value="Carboxylesterase_B_AS"/>
</dbReference>
<dbReference type="RefSeq" id="WP_070204238.1">
    <property type="nucleotide sequence ID" value="NZ_LJGZ01000105.1"/>
</dbReference>
<dbReference type="Gene3D" id="3.40.50.1820">
    <property type="entry name" value="alpha/beta hydrolase"/>
    <property type="match status" value="1"/>
</dbReference>
<dbReference type="Proteomes" id="UP000175971">
    <property type="component" value="Unassembled WGS sequence"/>
</dbReference>
<keyword evidence="3" id="KW-0732">Signal</keyword>